<evidence type="ECO:0000313" key="2">
    <source>
        <dbReference type="Proteomes" id="UP000076962"/>
    </source>
</evidence>
<name>A0A0A6NZY8_9GAMM</name>
<sequence>MNIVERINEDLEKLPLTLQSEVLNFVEYLLFKSERQSIPTESVIQSTPEVCFGRPHIRNTRIPVWLLVSFHNQGASNQELLRNYPSLTLNDLQAAWNYYNNHKDEIEQ</sequence>
<dbReference type="SUPFAM" id="SSF46689">
    <property type="entry name" value="Homeodomain-like"/>
    <property type="match status" value="1"/>
</dbReference>
<dbReference type="InterPro" id="IPR007367">
    <property type="entry name" value="DUF433"/>
</dbReference>
<proteinExistence type="predicted"/>
<keyword evidence="2" id="KW-1185">Reference proteome</keyword>
<protein>
    <submittedName>
        <fullName evidence="1">Protein containing DUF433</fullName>
    </submittedName>
</protein>
<dbReference type="Proteomes" id="UP000076962">
    <property type="component" value="Unassembled WGS sequence"/>
</dbReference>
<dbReference type="EMBL" id="LUTY01001489">
    <property type="protein sequence ID" value="OAD21643.1"/>
    <property type="molecule type" value="Genomic_DNA"/>
</dbReference>
<dbReference type="Gene3D" id="1.10.10.10">
    <property type="entry name" value="Winged helix-like DNA-binding domain superfamily/Winged helix DNA-binding domain"/>
    <property type="match status" value="1"/>
</dbReference>
<dbReference type="InterPro" id="IPR036388">
    <property type="entry name" value="WH-like_DNA-bd_sf"/>
</dbReference>
<dbReference type="PANTHER" id="PTHR34849:SF4">
    <property type="entry name" value="SLR1209 PROTEIN"/>
    <property type="match status" value="1"/>
</dbReference>
<dbReference type="Pfam" id="PF04255">
    <property type="entry name" value="DUF433"/>
    <property type="match status" value="1"/>
</dbReference>
<reference evidence="1 2" key="1">
    <citation type="submission" date="2016-05" db="EMBL/GenBank/DDBJ databases">
        <title>Single-cell genome of chain-forming Candidatus Thiomargarita nelsonii and comparison to other large sulfur-oxidizing bacteria.</title>
        <authorList>
            <person name="Winkel M."/>
            <person name="Salman V."/>
            <person name="Woyke T."/>
            <person name="Schulz-Vogt H."/>
            <person name="Richter M."/>
            <person name="Flood B."/>
            <person name="Bailey J."/>
            <person name="Amann R."/>
            <person name="Mussmann M."/>
        </authorList>
    </citation>
    <scope>NUCLEOTIDE SEQUENCE [LARGE SCALE GENOMIC DNA]</scope>
    <source>
        <strain evidence="1 2">THI036</strain>
    </source>
</reference>
<organism evidence="1 2">
    <name type="scientific">Candidatus Thiomargarita nelsonii</name>
    <dbReference type="NCBI Taxonomy" id="1003181"/>
    <lineage>
        <taxon>Bacteria</taxon>
        <taxon>Pseudomonadati</taxon>
        <taxon>Pseudomonadota</taxon>
        <taxon>Gammaproteobacteria</taxon>
        <taxon>Thiotrichales</taxon>
        <taxon>Thiotrichaceae</taxon>
        <taxon>Thiomargarita</taxon>
    </lineage>
</organism>
<dbReference type="PANTHER" id="PTHR34849">
    <property type="entry name" value="SSL5025 PROTEIN"/>
    <property type="match status" value="1"/>
</dbReference>
<comment type="caution">
    <text evidence="1">The sequence shown here is derived from an EMBL/GenBank/DDBJ whole genome shotgun (WGS) entry which is preliminary data.</text>
</comment>
<gene>
    <name evidence="1" type="ORF">THIOM_002582</name>
</gene>
<evidence type="ECO:0000313" key="1">
    <source>
        <dbReference type="EMBL" id="OAD21643.1"/>
    </source>
</evidence>
<dbReference type="AlphaFoldDB" id="A0A0A6NZY8"/>
<accession>A0A0A6NZY8</accession>
<dbReference type="InterPro" id="IPR009057">
    <property type="entry name" value="Homeodomain-like_sf"/>
</dbReference>